<reference evidence="1" key="1">
    <citation type="submission" date="2020-09" db="EMBL/GenBank/DDBJ databases">
        <title>Genome-Enabled Discovery of Anthraquinone Biosynthesis in Senna tora.</title>
        <authorList>
            <person name="Kang S.-H."/>
            <person name="Pandey R.P."/>
            <person name="Lee C.-M."/>
            <person name="Sim J.-S."/>
            <person name="Jeong J.-T."/>
            <person name="Choi B.-S."/>
            <person name="Jung M."/>
            <person name="Ginzburg D."/>
            <person name="Zhao K."/>
            <person name="Won S.Y."/>
            <person name="Oh T.-J."/>
            <person name="Yu Y."/>
            <person name="Kim N.-H."/>
            <person name="Lee O.R."/>
            <person name="Lee T.-H."/>
            <person name="Bashyal P."/>
            <person name="Kim T.-S."/>
            <person name="Lee W.-H."/>
            <person name="Kawkins C."/>
            <person name="Kim C.-K."/>
            <person name="Kim J.S."/>
            <person name="Ahn B.O."/>
            <person name="Rhee S.Y."/>
            <person name="Sohng J.K."/>
        </authorList>
    </citation>
    <scope>NUCLEOTIDE SEQUENCE</scope>
    <source>
        <tissue evidence="1">Leaf</tissue>
    </source>
</reference>
<dbReference type="AlphaFoldDB" id="A0A834WHA0"/>
<gene>
    <name evidence="1" type="ORF">G2W53_020811</name>
</gene>
<dbReference type="EMBL" id="JAAIUW010000007">
    <property type="protein sequence ID" value="KAF7822667.1"/>
    <property type="molecule type" value="Genomic_DNA"/>
</dbReference>
<evidence type="ECO:0000313" key="2">
    <source>
        <dbReference type="Proteomes" id="UP000634136"/>
    </source>
</evidence>
<accession>A0A834WHA0</accession>
<organism evidence="1 2">
    <name type="scientific">Senna tora</name>
    <dbReference type="NCBI Taxonomy" id="362788"/>
    <lineage>
        <taxon>Eukaryota</taxon>
        <taxon>Viridiplantae</taxon>
        <taxon>Streptophyta</taxon>
        <taxon>Embryophyta</taxon>
        <taxon>Tracheophyta</taxon>
        <taxon>Spermatophyta</taxon>
        <taxon>Magnoliopsida</taxon>
        <taxon>eudicotyledons</taxon>
        <taxon>Gunneridae</taxon>
        <taxon>Pentapetalae</taxon>
        <taxon>rosids</taxon>
        <taxon>fabids</taxon>
        <taxon>Fabales</taxon>
        <taxon>Fabaceae</taxon>
        <taxon>Caesalpinioideae</taxon>
        <taxon>Cassia clade</taxon>
        <taxon>Senna</taxon>
    </lineage>
</organism>
<comment type="caution">
    <text evidence="1">The sequence shown here is derived from an EMBL/GenBank/DDBJ whole genome shotgun (WGS) entry which is preliminary data.</text>
</comment>
<protein>
    <submittedName>
        <fullName evidence="1">Uncharacterized protein</fullName>
    </submittedName>
</protein>
<evidence type="ECO:0000313" key="1">
    <source>
        <dbReference type="EMBL" id="KAF7822667.1"/>
    </source>
</evidence>
<proteinExistence type="predicted"/>
<dbReference type="Proteomes" id="UP000634136">
    <property type="component" value="Unassembled WGS sequence"/>
</dbReference>
<name>A0A834WHA0_9FABA</name>
<sequence length="29" mass="3184">MAQLEVGFKTEGAHVTHPSLYAGIFNAFF</sequence>
<keyword evidence="2" id="KW-1185">Reference proteome</keyword>